<evidence type="ECO:0000256" key="5">
    <source>
        <dbReference type="SAM" id="SignalP"/>
    </source>
</evidence>
<evidence type="ECO:0000313" key="7">
    <source>
        <dbReference type="EMBL" id="PTH78217.1"/>
    </source>
</evidence>
<dbReference type="InterPro" id="IPR014716">
    <property type="entry name" value="Fibrinogen_a/b/g_C_1"/>
</dbReference>
<dbReference type="SUPFAM" id="SSF56496">
    <property type="entry name" value="Fibrinogen C-terminal domain-like"/>
    <property type="match status" value="1"/>
</dbReference>
<dbReference type="RefSeq" id="WP_107685225.1">
    <property type="nucleotide sequence ID" value="NZ_PZKL01000060.1"/>
</dbReference>
<dbReference type="PROSITE" id="PS51406">
    <property type="entry name" value="FIBRINOGEN_C_2"/>
    <property type="match status" value="1"/>
</dbReference>
<dbReference type="PANTHER" id="PTHR16146:SF46">
    <property type="entry name" value="INTELECTIN-1A-RELATED"/>
    <property type="match status" value="1"/>
</dbReference>
<name>A0A2T4MUI5_AERVE</name>
<evidence type="ECO:0000256" key="2">
    <source>
        <dbReference type="ARBA" id="ARBA00022734"/>
    </source>
</evidence>
<dbReference type="Gene3D" id="3.90.215.10">
    <property type="entry name" value="Gamma Fibrinogen, chain A, domain 1"/>
    <property type="match status" value="1"/>
</dbReference>
<keyword evidence="2" id="KW-0430">Lectin</keyword>
<evidence type="ECO:0000256" key="4">
    <source>
        <dbReference type="ARBA" id="ARBA00023157"/>
    </source>
</evidence>
<protein>
    <recommendedName>
        <fullName evidence="6">Fibrinogen C-terminal domain-containing protein</fullName>
    </recommendedName>
</protein>
<evidence type="ECO:0000256" key="3">
    <source>
        <dbReference type="ARBA" id="ARBA00022837"/>
    </source>
</evidence>
<organism evidence="7 8">
    <name type="scientific">Aeromonas veronii</name>
    <dbReference type="NCBI Taxonomy" id="654"/>
    <lineage>
        <taxon>Bacteria</taxon>
        <taxon>Pseudomonadati</taxon>
        <taxon>Pseudomonadota</taxon>
        <taxon>Gammaproteobacteria</taxon>
        <taxon>Aeromonadales</taxon>
        <taxon>Aeromonadaceae</taxon>
        <taxon>Aeromonas</taxon>
    </lineage>
</organism>
<feature type="chain" id="PRO_5015507754" description="Fibrinogen C-terminal domain-containing protein" evidence="5">
    <location>
        <begin position="24"/>
        <end position="241"/>
    </location>
</feature>
<feature type="signal peptide" evidence="5">
    <location>
        <begin position="1"/>
        <end position="23"/>
    </location>
</feature>
<dbReference type="InterPro" id="IPR036056">
    <property type="entry name" value="Fibrinogen-like_C"/>
</dbReference>
<keyword evidence="5" id="KW-0732">Signal</keyword>
<proteinExistence type="predicted"/>
<dbReference type="AlphaFoldDB" id="A0A2T4MUI5"/>
<sequence>MKKIKKSAIALALLSGVSFVANAAATEFIIKQSVMGMIEPVKVKPSYQSCQSLKKTAPSSPSGTYLIKPIGWDGEAIELYCDMEKDGGGWTLIYKQSNFATNAPVNNATNPSALKDIAFGAGKVSYGNIARYFPNTESMIYSNENNYFVLRAGFDKLKERGCEANAGHKCLTVGSLLKSKVGLPTVGVNSTVALAYAHNAVSGFMIGNSTSTPWCSLVHGRYNGLCMDGSYGLGNWAIFVR</sequence>
<gene>
    <name evidence="7" type="ORF">DAA48_25790</name>
</gene>
<reference evidence="7 8" key="1">
    <citation type="submission" date="2018-03" db="EMBL/GenBank/DDBJ databases">
        <title>Aeromonas veronii whole genome sequencing and analysis.</title>
        <authorList>
            <person name="Xie H."/>
            <person name="Liu T."/>
            <person name="Wang K."/>
        </authorList>
    </citation>
    <scope>NUCLEOTIDE SEQUENCE [LARGE SCALE GENOMIC DNA]</scope>
    <source>
        <strain evidence="7 8">XH.VA.1</strain>
    </source>
</reference>
<dbReference type="Pfam" id="PF00147">
    <property type="entry name" value="Fibrinogen_C"/>
    <property type="match status" value="1"/>
</dbReference>
<dbReference type="NCBIfam" id="NF040941">
    <property type="entry name" value="GGGWT_bact"/>
    <property type="match status" value="1"/>
</dbReference>
<evidence type="ECO:0000259" key="6">
    <source>
        <dbReference type="PROSITE" id="PS51406"/>
    </source>
</evidence>
<keyword evidence="3" id="KW-0106">Calcium</keyword>
<comment type="caution">
    <text evidence="7">The sequence shown here is derived from an EMBL/GenBank/DDBJ whole genome shotgun (WGS) entry which is preliminary data.</text>
</comment>
<dbReference type="Proteomes" id="UP000241986">
    <property type="component" value="Unassembled WGS sequence"/>
</dbReference>
<dbReference type="GO" id="GO:0046872">
    <property type="term" value="F:metal ion binding"/>
    <property type="evidence" value="ECO:0007669"/>
    <property type="project" value="UniProtKB-KW"/>
</dbReference>
<dbReference type="GO" id="GO:0070492">
    <property type="term" value="F:oligosaccharide binding"/>
    <property type="evidence" value="ECO:0007669"/>
    <property type="project" value="TreeGrafter"/>
</dbReference>
<evidence type="ECO:0000313" key="8">
    <source>
        <dbReference type="Proteomes" id="UP000241986"/>
    </source>
</evidence>
<dbReference type="EMBL" id="PZKL01000060">
    <property type="protein sequence ID" value="PTH78217.1"/>
    <property type="molecule type" value="Genomic_DNA"/>
</dbReference>
<feature type="domain" description="Fibrinogen C-terminal" evidence="6">
    <location>
        <begin position="41"/>
        <end position="96"/>
    </location>
</feature>
<dbReference type="PANTHER" id="PTHR16146">
    <property type="entry name" value="INTELECTIN"/>
    <property type="match status" value="1"/>
</dbReference>
<keyword evidence="4" id="KW-1015">Disulfide bond</keyword>
<keyword evidence="1" id="KW-0479">Metal-binding</keyword>
<dbReference type="InterPro" id="IPR002181">
    <property type="entry name" value="Fibrinogen_a/b/g_C_dom"/>
</dbReference>
<accession>A0A2T4MUI5</accession>
<dbReference type="GO" id="GO:0005615">
    <property type="term" value="C:extracellular space"/>
    <property type="evidence" value="ECO:0007669"/>
    <property type="project" value="TreeGrafter"/>
</dbReference>
<evidence type="ECO:0000256" key="1">
    <source>
        <dbReference type="ARBA" id="ARBA00022723"/>
    </source>
</evidence>